<dbReference type="InterPro" id="IPR039420">
    <property type="entry name" value="WalR-like"/>
</dbReference>
<keyword evidence="3" id="KW-0238">DNA-binding</keyword>
<dbReference type="PROSITE" id="PS50110">
    <property type="entry name" value="RESPONSE_REGULATORY"/>
    <property type="match status" value="1"/>
</dbReference>
<dbReference type="CDD" id="cd17535">
    <property type="entry name" value="REC_NarL-like"/>
    <property type="match status" value="1"/>
</dbReference>
<dbReference type="PANTHER" id="PTHR43214:SF41">
    <property type="entry name" value="NITRATE_NITRITE RESPONSE REGULATOR PROTEIN NARP"/>
    <property type="match status" value="1"/>
</dbReference>
<protein>
    <submittedName>
        <fullName evidence="8">Response regulator transcription factor</fullName>
    </submittedName>
</protein>
<feature type="domain" description="Response regulatory" evidence="7">
    <location>
        <begin position="5"/>
        <end position="121"/>
    </location>
</feature>
<dbReference type="SUPFAM" id="SSF52172">
    <property type="entry name" value="CheY-like"/>
    <property type="match status" value="1"/>
</dbReference>
<accession>A0A4S4ALL6</accession>
<dbReference type="GO" id="GO:0000160">
    <property type="term" value="P:phosphorelay signal transduction system"/>
    <property type="evidence" value="ECO:0007669"/>
    <property type="project" value="InterPro"/>
</dbReference>
<reference evidence="8 9" key="1">
    <citation type="submission" date="2019-04" db="EMBL/GenBank/DDBJ databases">
        <title>Azoarcus rhizosphaerae sp. nov. isolated from rhizosphere of Ficus religiosa.</title>
        <authorList>
            <person name="Lin S.-Y."/>
            <person name="Hameed A."/>
            <person name="Hsu Y.-H."/>
            <person name="Young C.-C."/>
        </authorList>
    </citation>
    <scope>NUCLEOTIDE SEQUENCE [LARGE SCALE GENOMIC DNA]</scope>
    <source>
        <strain evidence="8 9">CC-YHH848</strain>
    </source>
</reference>
<evidence type="ECO:0000256" key="3">
    <source>
        <dbReference type="ARBA" id="ARBA00023125"/>
    </source>
</evidence>
<evidence type="ECO:0000259" key="7">
    <source>
        <dbReference type="PROSITE" id="PS50110"/>
    </source>
</evidence>
<evidence type="ECO:0000256" key="1">
    <source>
        <dbReference type="ARBA" id="ARBA00022553"/>
    </source>
</evidence>
<dbReference type="CDD" id="cd06170">
    <property type="entry name" value="LuxR_C_like"/>
    <property type="match status" value="1"/>
</dbReference>
<comment type="caution">
    <text evidence="8">The sequence shown here is derived from an EMBL/GenBank/DDBJ whole genome shotgun (WGS) entry which is preliminary data.</text>
</comment>
<keyword evidence="4" id="KW-0804">Transcription</keyword>
<dbReference type="GO" id="GO:0003677">
    <property type="term" value="F:DNA binding"/>
    <property type="evidence" value="ECO:0007669"/>
    <property type="project" value="UniProtKB-KW"/>
</dbReference>
<dbReference type="SMART" id="SM00448">
    <property type="entry name" value="REC"/>
    <property type="match status" value="1"/>
</dbReference>
<dbReference type="PANTHER" id="PTHR43214">
    <property type="entry name" value="TWO-COMPONENT RESPONSE REGULATOR"/>
    <property type="match status" value="1"/>
</dbReference>
<evidence type="ECO:0000313" key="9">
    <source>
        <dbReference type="Proteomes" id="UP000307956"/>
    </source>
</evidence>
<dbReference type="InterPro" id="IPR000792">
    <property type="entry name" value="Tscrpt_reg_LuxR_C"/>
</dbReference>
<dbReference type="InterPro" id="IPR011006">
    <property type="entry name" value="CheY-like_superfamily"/>
</dbReference>
<feature type="modified residue" description="4-aspartylphosphate" evidence="5">
    <location>
        <position position="56"/>
    </location>
</feature>
<feature type="domain" description="HTH luxR-type" evidence="6">
    <location>
        <begin position="144"/>
        <end position="209"/>
    </location>
</feature>
<dbReference type="GO" id="GO:0006355">
    <property type="term" value="P:regulation of DNA-templated transcription"/>
    <property type="evidence" value="ECO:0007669"/>
    <property type="project" value="InterPro"/>
</dbReference>
<dbReference type="InterPro" id="IPR058245">
    <property type="entry name" value="NreC/VraR/RcsB-like_REC"/>
</dbReference>
<dbReference type="PRINTS" id="PR00038">
    <property type="entry name" value="HTHLUXR"/>
</dbReference>
<organism evidence="8 9">
    <name type="scientific">Pseudothauera rhizosphaerae</name>
    <dbReference type="NCBI Taxonomy" id="2565932"/>
    <lineage>
        <taxon>Bacteria</taxon>
        <taxon>Pseudomonadati</taxon>
        <taxon>Pseudomonadota</taxon>
        <taxon>Betaproteobacteria</taxon>
        <taxon>Rhodocyclales</taxon>
        <taxon>Zoogloeaceae</taxon>
        <taxon>Pseudothauera</taxon>
    </lineage>
</organism>
<dbReference type="SUPFAM" id="SSF46894">
    <property type="entry name" value="C-terminal effector domain of the bipartite response regulators"/>
    <property type="match status" value="1"/>
</dbReference>
<gene>
    <name evidence="8" type="ORF">E6O51_14080</name>
</gene>
<evidence type="ECO:0000256" key="4">
    <source>
        <dbReference type="ARBA" id="ARBA00023163"/>
    </source>
</evidence>
<keyword evidence="1 5" id="KW-0597">Phosphoprotein</keyword>
<dbReference type="Gene3D" id="3.40.50.2300">
    <property type="match status" value="1"/>
</dbReference>
<name>A0A4S4ALL6_9RHOO</name>
<dbReference type="RefSeq" id="WP_136385634.1">
    <property type="nucleotide sequence ID" value="NZ_SSOD01000011.1"/>
</dbReference>
<keyword evidence="9" id="KW-1185">Reference proteome</keyword>
<evidence type="ECO:0000259" key="6">
    <source>
        <dbReference type="PROSITE" id="PS50043"/>
    </source>
</evidence>
<dbReference type="InterPro" id="IPR016032">
    <property type="entry name" value="Sig_transdc_resp-reg_C-effctor"/>
</dbReference>
<dbReference type="Proteomes" id="UP000307956">
    <property type="component" value="Unassembled WGS sequence"/>
</dbReference>
<dbReference type="OrthoDB" id="9780593at2"/>
<proteinExistence type="predicted"/>
<dbReference type="PROSITE" id="PS50043">
    <property type="entry name" value="HTH_LUXR_2"/>
    <property type="match status" value="1"/>
</dbReference>
<evidence type="ECO:0000256" key="5">
    <source>
        <dbReference type="PROSITE-ProRule" id="PRU00169"/>
    </source>
</evidence>
<dbReference type="SMART" id="SM00421">
    <property type="entry name" value="HTH_LUXR"/>
    <property type="match status" value="1"/>
</dbReference>
<evidence type="ECO:0000313" key="8">
    <source>
        <dbReference type="EMBL" id="THF60332.1"/>
    </source>
</evidence>
<evidence type="ECO:0000256" key="2">
    <source>
        <dbReference type="ARBA" id="ARBA00023015"/>
    </source>
</evidence>
<dbReference type="Pfam" id="PF00196">
    <property type="entry name" value="GerE"/>
    <property type="match status" value="1"/>
</dbReference>
<dbReference type="AlphaFoldDB" id="A0A4S4ALL6"/>
<dbReference type="Pfam" id="PF00072">
    <property type="entry name" value="Response_reg"/>
    <property type="match status" value="1"/>
</dbReference>
<dbReference type="EMBL" id="SSOD01000011">
    <property type="protein sequence ID" value="THF60332.1"/>
    <property type="molecule type" value="Genomic_DNA"/>
</dbReference>
<sequence>MHKISVLLADDHAIIRDGLKQLLADTDDISVEGEAANGNEVLALVRECDWDLVLLDISMPGRSGLDLIKVLKEERPDLRILVLSMHHEEQYAVRALHAGASGYLTKESDSEVVIGAVRRVAGGGVYMSDKVAELMVRDRQPATEPLPHTRLSDREYQVFDMLVSGLGLTEIGERLSLSVKTISTHKTHIFEKMNVSNTAALIHYAIAHHLTKTEEY</sequence>
<dbReference type="InterPro" id="IPR001789">
    <property type="entry name" value="Sig_transdc_resp-reg_receiver"/>
</dbReference>
<keyword evidence="2" id="KW-0805">Transcription regulation</keyword>